<dbReference type="PANTHER" id="PTHR39221:SF1">
    <property type="entry name" value="SPERM ACROSOME DEVELOPMENTAL REGULATOR"/>
    <property type="match status" value="1"/>
</dbReference>
<evidence type="ECO:0008006" key="4">
    <source>
        <dbReference type="Google" id="ProtNLM"/>
    </source>
</evidence>
<dbReference type="VEuPathDB" id="HostDB:CUNH7orf61"/>
<comment type="caution">
    <text evidence="2">The sequence shown here is derived from an EMBL/GenBank/DDBJ whole genome shotgun (WGS) entry which is preliminary data.</text>
</comment>
<gene>
    <name evidence="2" type="ORF">mMyoMyo1_001904</name>
</gene>
<name>A0A7J7XY23_MYOMY</name>
<dbReference type="EMBL" id="JABWUV010000005">
    <property type="protein sequence ID" value="KAF6354428.1"/>
    <property type="molecule type" value="Genomic_DNA"/>
</dbReference>
<dbReference type="Pfam" id="PF15775">
    <property type="entry name" value="DUF4703"/>
    <property type="match status" value="1"/>
</dbReference>
<proteinExistence type="predicted"/>
<dbReference type="Proteomes" id="UP000527355">
    <property type="component" value="Unassembled WGS sequence"/>
</dbReference>
<dbReference type="AlphaFoldDB" id="A0A7J7XY23"/>
<evidence type="ECO:0000313" key="2">
    <source>
        <dbReference type="EMBL" id="KAF6354428.1"/>
    </source>
</evidence>
<evidence type="ECO:0000256" key="1">
    <source>
        <dbReference type="SAM" id="MobiDB-lite"/>
    </source>
</evidence>
<sequence>MAIRRLFQWVWRKITSLVFFWKHRAKSTIVEHPDSKKSALKMEKASSVAETCMLVEPLKEANVCRMGVFPKVTDPCTLAKTTAGAKVELDRGSRSLLQLPRTAANSVSTIMVSAFQSGWQMCSWKSSMSSTSVPSEIRTGSLLQSREAEMLREVYLVLWAIRRQLQQLAHRQERRRRHHNWAHTCPKPEAVQGLKKDASRGEPHILRKPPPHS</sequence>
<feature type="compositionally biased region" description="Basic and acidic residues" evidence="1">
    <location>
        <begin position="194"/>
        <end position="205"/>
    </location>
</feature>
<dbReference type="OrthoDB" id="9837318at2759"/>
<organism evidence="2 3">
    <name type="scientific">Myotis myotis</name>
    <name type="common">Greater mouse-eared bat</name>
    <name type="synonym">Vespertilio myotis</name>
    <dbReference type="NCBI Taxonomy" id="51298"/>
    <lineage>
        <taxon>Eukaryota</taxon>
        <taxon>Metazoa</taxon>
        <taxon>Chordata</taxon>
        <taxon>Craniata</taxon>
        <taxon>Vertebrata</taxon>
        <taxon>Euteleostomi</taxon>
        <taxon>Mammalia</taxon>
        <taxon>Eutheria</taxon>
        <taxon>Laurasiatheria</taxon>
        <taxon>Chiroptera</taxon>
        <taxon>Yangochiroptera</taxon>
        <taxon>Vespertilionidae</taxon>
        <taxon>Myotis</taxon>
    </lineage>
</organism>
<keyword evidence="3" id="KW-1185">Reference proteome</keyword>
<accession>A0A7J7XY23</accession>
<protein>
    <recommendedName>
        <fullName evidence="4">TSC22 domain family member 4</fullName>
    </recommendedName>
</protein>
<feature type="region of interest" description="Disordered" evidence="1">
    <location>
        <begin position="176"/>
        <end position="213"/>
    </location>
</feature>
<evidence type="ECO:0000313" key="3">
    <source>
        <dbReference type="Proteomes" id="UP000527355"/>
    </source>
</evidence>
<dbReference type="InterPro" id="IPR031534">
    <property type="entry name" value="SPACDR"/>
</dbReference>
<reference evidence="2 3" key="1">
    <citation type="journal article" date="2020" name="Nature">
        <title>Six reference-quality genomes reveal evolution of bat adaptations.</title>
        <authorList>
            <person name="Jebb D."/>
            <person name="Huang Z."/>
            <person name="Pippel M."/>
            <person name="Hughes G.M."/>
            <person name="Lavrichenko K."/>
            <person name="Devanna P."/>
            <person name="Winkler S."/>
            <person name="Jermiin L.S."/>
            <person name="Skirmuntt E.C."/>
            <person name="Katzourakis A."/>
            <person name="Burkitt-Gray L."/>
            <person name="Ray D.A."/>
            <person name="Sullivan K.A.M."/>
            <person name="Roscito J.G."/>
            <person name="Kirilenko B.M."/>
            <person name="Davalos L.M."/>
            <person name="Corthals A.P."/>
            <person name="Power M.L."/>
            <person name="Jones G."/>
            <person name="Ransome R.D."/>
            <person name="Dechmann D.K.N."/>
            <person name="Locatelli A.G."/>
            <person name="Puechmaille S.J."/>
            <person name="Fedrigo O."/>
            <person name="Jarvis E.D."/>
            <person name="Hiller M."/>
            <person name="Vernes S.C."/>
            <person name="Myers E.W."/>
            <person name="Teeling E.C."/>
        </authorList>
    </citation>
    <scope>NUCLEOTIDE SEQUENCE [LARGE SCALE GENOMIC DNA]</scope>
    <source>
        <strain evidence="2">MMyoMyo1</strain>
        <tissue evidence="2">Flight muscle</tissue>
    </source>
</reference>
<dbReference type="PANTHER" id="PTHR39221">
    <property type="entry name" value="CHROMOSOME 7 OPEN READING FRAME 61"/>
    <property type="match status" value="1"/>
</dbReference>